<dbReference type="RefSeq" id="WP_188935691.1">
    <property type="nucleotide sequence ID" value="NZ_BMJC01000005.1"/>
</dbReference>
<gene>
    <name evidence="3" type="ORF">GCM10011511_43080</name>
</gene>
<accession>A0A8J2XVB6</accession>
<sequence>MKRLSFFCLAALAWQTALSQWSTSGNNIYNTNSGNVGIGTSSPTFPLHLVGSVNDILGITGSGGGRGGIYIQNTNANGFATLLMENNLGGLSSTVSLSVGGSTNPYSNFFGLSPANRANLVTQGANSLGLGVGTLTAQPLVLGTNNMERLRVFGGGNVAIGQTSDNGNLLQVNGNLWATGLVLPTGAAAGKVLTSDGNGNATWQTAGSSSGWVLGGNTVGAVKTIGTIDNYDLPIITNNTERMRITATGGVCINTTNAQGYALAVNGSAIFTAAWIKPYPNWPDYVFGKDYRLPSLDSVSRYIAANSHLPEVPSAETVAKRGIDIGGNQAALLKKIEELTLYLIDQDKTIQEYKEKFKAQDEQAKAQEQQVKALEERIERLEKLVKQ</sequence>
<organism evidence="3 4">
    <name type="scientific">Puia dinghuensis</name>
    <dbReference type="NCBI Taxonomy" id="1792502"/>
    <lineage>
        <taxon>Bacteria</taxon>
        <taxon>Pseudomonadati</taxon>
        <taxon>Bacteroidota</taxon>
        <taxon>Chitinophagia</taxon>
        <taxon>Chitinophagales</taxon>
        <taxon>Chitinophagaceae</taxon>
        <taxon>Puia</taxon>
    </lineage>
</organism>
<keyword evidence="2" id="KW-0732">Signal</keyword>
<dbReference type="EMBL" id="BMJC01000005">
    <property type="protein sequence ID" value="GGB14702.1"/>
    <property type="molecule type" value="Genomic_DNA"/>
</dbReference>
<dbReference type="Proteomes" id="UP000607559">
    <property type="component" value="Unassembled WGS sequence"/>
</dbReference>
<keyword evidence="4" id="KW-1185">Reference proteome</keyword>
<protein>
    <recommendedName>
        <fullName evidence="5">BZIP transcription factor</fullName>
    </recommendedName>
</protein>
<evidence type="ECO:0000256" key="2">
    <source>
        <dbReference type="SAM" id="SignalP"/>
    </source>
</evidence>
<evidence type="ECO:0000313" key="4">
    <source>
        <dbReference type="Proteomes" id="UP000607559"/>
    </source>
</evidence>
<evidence type="ECO:0008006" key="5">
    <source>
        <dbReference type="Google" id="ProtNLM"/>
    </source>
</evidence>
<keyword evidence="1" id="KW-0175">Coiled coil</keyword>
<reference evidence="3" key="2">
    <citation type="submission" date="2020-09" db="EMBL/GenBank/DDBJ databases">
        <authorList>
            <person name="Sun Q."/>
            <person name="Zhou Y."/>
        </authorList>
    </citation>
    <scope>NUCLEOTIDE SEQUENCE</scope>
    <source>
        <strain evidence="3">CGMCC 1.15448</strain>
    </source>
</reference>
<name>A0A8J2XVB6_9BACT</name>
<dbReference type="AlphaFoldDB" id="A0A8J2XVB6"/>
<feature type="chain" id="PRO_5035173919" description="BZIP transcription factor" evidence="2">
    <location>
        <begin position="20"/>
        <end position="387"/>
    </location>
</feature>
<evidence type="ECO:0000313" key="3">
    <source>
        <dbReference type="EMBL" id="GGB14702.1"/>
    </source>
</evidence>
<proteinExistence type="predicted"/>
<feature type="signal peptide" evidence="2">
    <location>
        <begin position="1"/>
        <end position="19"/>
    </location>
</feature>
<feature type="coiled-coil region" evidence="1">
    <location>
        <begin position="350"/>
        <end position="384"/>
    </location>
</feature>
<comment type="caution">
    <text evidence="3">The sequence shown here is derived from an EMBL/GenBank/DDBJ whole genome shotgun (WGS) entry which is preliminary data.</text>
</comment>
<reference evidence="3" key="1">
    <citation type="journal article" date="2014" name="Int. J. Syst. Evol. Microbiol.">
        <title>Complete genome sequence of Corynebacterium casei LMG S-19264T (=DSM 44701T), isolated from a smear-ripened cheese.</title>
        <authorList>
            <consortium name="US DOE Joint Genome Institute (JGI-PGF)"/>
            <person name="Walter F."/>
            <person name="Albersmeier A."/>
            <person name="Kalinowski J."/>
            <person name="Ruckert C."/>
        </authorList>
    </citation>
    <scope>NUCLEOTIDE SEQUENCE</scope>
    <source>
        <strain evidence="3">CGMCC 1.15448</strain>
    </source>
</reference>
<evidence type="ECO:0000256" key="1">
    <source>
        <dbReference type="SAM" id="Coils"/>
    </source>
</evidence>